<dbReference type="Pfam" id="PF06468">
    <property type="entry name" value="Spond_N"/>
    <property type="match status" value="1"/>
</dbReference>
<evidence type="ECO:0000259" key="1">
    <source>
        <dbReference type="PROSITE" id="PS51020"/>
    </source>
</evidence>
<dbReference type="InterPro" id="IPR038678">
    <property type="entry name" value="Spondin_N_sf"/>
</dbReference>
<dbReference type="GO" id="GO:0031012">
    <property type="term" value="C:extracellular matrix"/>
    <property type="evidence" value="ECO:0007669"/>
    <property type="project" value="TreeGrafter"/>
</dbReference>
<accession>A0A8K0KC91</accession>
<dbReference type="OrthoDB" id="347314at2759"/>
<reference evidence="2" key="2">
    <citation type="submission" date="2017-10" db="EMBL/GenBank/DDBJ databases">
        <title>Ladona fulva Genome sequencing and assembly.</title>
        <authorList>
            <person name="Murali S."/>
            <person name="Richards S."/>
            <person name="Bandaranaike D."/>
            <person name="Bellair M."/>
            <person name="Blankenburg K."/>
            <person name="Chao H."/>
            <person name="Dinh H."/>
            <person name="Doddapaneni H."/>
            <person name="Dugan-Rocha S."/>
            <person name="Elkadiri S."/>
            <person name="Gnanaolivu R."/>
            <person name="Hernandez B."/>
            <person name="Skinner E."/>
            <person name="Javaid M."/>
            <person name="Lee S."/>
            <person name="Li M."/>
            <person name="Ming W."/>
            <person name="Munidasa M."/>
            <person name="Muniz J."/>
            <person name="Nguyen L."/>
            <person name="Hughes D."/>
            <person name="Osuji N."/>
            <person name="Pu L.-L."/>
            <person name="Puazo M."/>
            <person name="Qu C."/>
            <person name="Quiroz J."/>
            <person name="Raj R."/>
            <person name="Weissenberger G."/>
            <person name="Xin Y."/>
            <person name="Zou X."/>
            <person name="Han Y."/>
            <person name="Worley K."/>
            <person name="Muzny D."/>
            <person name="Gibbs R."/>
        </authorList>
    </citation>
    <scope>NUCLEOTIDE SEQUENCE</scope>
    <source>
        <strain evidence="2">Sampled in the wild</strain>
    </source>
</reference>
<keyword evidence="3" id="KW-1185">Reference proteome</keyword>
<evidence type="ECO:0000313" key="3">
    <source>
        <dbReference type="Proteomes" id="UP000792457"/>
    </source>
</evidence>
<dbReference type="PANTHER" id="PTHR11311:SF16">
    <property type="entry name" value="SPONDIN-1"/>
    <property type="match status" value="1"/>
</dbReference>
<dbReference type="PANTHER" id="PTHR11311">
    <property type="entry name" value="SPONDIN"/>
    <property type="match status" value="1"/>
</dbReference>
<organism evidence="2 3">
    <name type="scientific">Ladona fulva</name>
    <name type="common">Scarce chaser dragonfly</name>
    <name type="synonym">Libellula fulva</name>
    <dbReference type="NCBI Taxonomy" id="123851"/>
    <lineage>
        <taxon>Eukaryota</taxon>
        <taxon>Metazoa</taxon>
        <taxon>Ecdysozoa</taxon>
        <taxon>Arthropoda</taxon>
        <taxon>Hexapoda</taxon>
        <taxon>Insecta</taxon>
        <taxon>Pterygota</taxon>
        <taxon>Palaeoptera</taxon>
        <taxon>Odonata</taxon>
        <taxon>Epiprocta</taxon>
        <taxon>Anisoptera</taxon>
        <taxon>Libelluloidea</taxon>
        <taxon>Libellulidae</taxon>
        <taxon>Ladona</taxon>
    </lineage>
</organism>
<sequence>MKSTIDNKELYFLPLDPSPDWIVGVSGLELCLRNCSWVESLKFNLYPWDAGTDDGITYLFLILNSE</sequence>
<dbReference type="Gene3D" id="2.60.40.2130">
    <property type="entry name" value="F-spondin domain"/>
    <property type="match status" value="1"/>
</dbReference>
<proteinExistence type="predicted"/>
<evidence type="ECO:0000313" key="2">
    <source>
        <dbReference type="EMBL" id="KAG8231524.1"/>
    </source>
</evidence>
<feature type="domain" description="Spondin" evidence="1">
    <location>
        <begin position="1"/>
        <end position="66"/>
    </location>
</feature>
<dbReference type="Proteomes" id="UP000792457">
    <property type="component" value="Unassembled WGS sequence"/>
</dbReference>
<comment type="caution">
    <text evidence="2">The sequence shown here is derived from an EMBL/GenBank/DDBJ whole genome shotgun (WGS) entry which is preliminary data.</text>
</comment>
<reference evidence="2" key="1">
    <citation type="submission" date="2013-04" db="EMBL/GenBank/DDBJ databases">
        <authorList>
            <person name="Qu J."/>
            <person name="Murali S.C."/>
            <person name="Bandaranaike D."/>
            <person name="Bellair M."/>
            <person name="Blankenburg K."/>
            <person name="Chao H."/>
            <person name="Dinh H."/>
            <person name="Doddapaneni H."/>
            <person name="Downs B."/>
            <person name="Dugan-Rocha S."/>
            <person name="Elkadiri S."/>
            <person name="Gnanaolivu R.D."/>
            <person name="Hernandez B."/>
            <person name="Javaid M."/>
            <person name="Jayaseelan J.C."/>
            <person name="Lee S."/>
            <person name="Li M."/>
            <person name="Ming W."/>
            <person name="Munidasa M."/>
            <person name="Muniz J."/>
            <person name="Nguyen L."/>
            <person name="Ongeri F."/>
            <person name="Osuji N."/>
            <person name="Pu L.-L."/>
            <person name="Puazo M."/>
            <person name="Qu C."/>
            <person name="Quiroz J."/>
            <person name="Raj R."/>
            <person name="Weissenberger G."/>
            <person name="Xin Y."/>
            <person name="Zou X."/>
            <person name="Han Y."/>
            <person name="Richards S."/>
            <person name="Worley K."/>
            <person name="Muzny D."/>
            <person name="Gibbs R."/>
        </authorList>
    </citation>
    <scope>NUCLEOTIDE SEQUENCE</scope>
    <source>
        <strain evidence="2">Sampled in the wild</strain>
    </source>
</reference>
<protein>
    <recommendedName>
        <fullName evidence="1">Spondin domain-containing protein</fullName>
    </recommendedName>
</protein>
<name>A0A8K0KC91_LADFU</name>
<dbReference type="AlphaFoldDB" id="A0A8K0KC91"/>
<dbReference type="InterPro" id="IPR051418">
    <property type="entry name" value="Spondin/Thrombospondin_T1"/>
</dbReference>
<dbReference type="InterPro" id="IPR009465">
    <property type="entry name" value="Spondin_N"/>
</dbReference>
<dbReference type="PROSITE" id="PS51020">
    <property type="entry name" value="SPONDIN"/>
    <property type="match status" value="1"/>
</dbReference>
<dbReference type="EMBL" id="KZ308558">
    <property type="protein sequence ID" value="KAG8231524.1"/>
    <property type="molecule type" value="Genomic_DNA"/>
</dbReference>
<dbReference type="GO" id="GO:0007155">
    <property type="term" value="P:cell adhesion"/>
    <property type="evidence" value="ECO:0007669"/>
    <property type="project" value="TreeGrafter"/>
</dbReference>
<gene>
    <name evidence="2" type="ORF">J437_LFUL008065</name>
</gene>